<gene>
    <name evidence="3" type="ORF">Q3C12_30515</name>
</gene>
<comment type="caution">
    <text evidence="3">The sequence shown here is derived from an EMBL/GenBank/DDBJ whole genome shotgun (WGS) entry which is preliminary data.</text>
</comment>
<organism evidence="3 4">
    <name type="scientific">Paenibacillus ehimensis</name>
    <dbReference type="NCBI Taxonomy" id="79264"/>
    <lineage>
        <taxon>Bacteria</taxon>
        <taxon>Bacillati</taxon>
        <taxon>Bacillota</taxon>
        <taxon>Bacilli</taxon>
        <taxon>Bacillales</taxon>
        <taxon>Paenibacillaceae</taxon>
        <taxon>Paenibacillus</taxon>
    </lineage>
</organism>
<dbReference type="PANTHER" id="PTHR14969">
    <property type="entry name" value="SPHINGOSINE-1-PHOSPHATE PHOSPHOHYDROLASE"/>
    <property type="match status" value="1"/>
</dbReference>
<dbReference type="InterPro" id="IPR036938">
    <property type="entry name" value="PAP2/HPO_sf"/>
</dbReference>
<keyword evidence="1" id="KW-0812">Transmembrane</keyword>
<dbReference type="Pfam" id="PF01569">
    <property type="entry name" value="PAP2"/>
    <property type="match status" value="1"/>
</dbReference>
<dbReference type="SMART" id="SM00014">
    <property type="entry name" value="acidPPc"/>
    <property type="match status" value="1"/>
</dbReference>
<feature type="transmembrane region" description="Helical" evidence="1">
    <location>
        <begin position="34"/>
        <end position="51"/>
    </location>
</feature>
<dbReference type="SUPFAM" id="SSF48317">
    <property type="entry name" value="Acid phosphatase/Vanadium-dependent haloperoxidase"/>
    <property type="match status" value="1"/>
</dbReference>
<evidence type="ECO:0000259" key="2">
    <source>
        <dbReference type="SMART" id="SM00014"/>
    </source>
</evidence>
<feature type="domain" description="Phosphatidic acid phosphatase type 2/haloperoxidase" evidence="2">
    <location>
        <begin position="32"/>
        <end position="143"/>
    </location>
</feature>
<keyword evidence="1" id="KW-0472">Membrane</keyword>
<sequence length="143" mass="15552">MKGFSWVGSTMPVIVLSLGMIVVLYVFVGRRKGLFLFLAAIGGSALIGYVLKSLFGRERPSVHRLMEEDGFSFPSSSSVTAVALYGVIVYLLWSPRLSRAGKIALTAAAIFMMVCVGLSRIYLGVHYPSAGRRRLAVAVYRSV</sequence>
<keyword evidence="4" id="KW-1185">Reference proteome</keyword>
<dbReference type="Proteomes" id="UP001168883">
    <property type="component" value="Unassembled WGS sequence"/>
</dbReference>
<dbReference type="EMBL" id="JAUMKJ010000061">
    <property type="protein sequence ID" value="MDO3681330.1"/>
    <property type="molecule type" value="Genomic_DNA"/>
</dbReference>
<evidence type="ECO:0000313" key="4">
    <source>
        <dbReference type="Proteomes" id="UP001168883"/>
    </source>
</evidence>
<feature type="transmembrane region" description="Helical" evidence="1">
    <location>
        <begin position="105"/>
        <end position="123"/>
    </location>
</feature>
<keyword evidence="1" id="KW-1133">Transmembrane helix</keyword>
<dbReference type="RefSeq" id="WP_302881181.1">
    <property type="nucleotide sequence ID" value="NZ_JAUMKJ010000061.1"/>
</dbReference>
<dbReference type="InterPro" id="IPR000326">
    <property type="entry name" value="PAP2/HPO"/>
</dbReference>
<name>A0ABT8VK09_9BACL</name>
<evidence type="ECO:0000313" key="3">
    <source>
        <dbReference type="EMBL" id="MDO3681330.1"/>
    </source>
</evidence>
<evidence type="ECO:0000256" key="1">
    <source>
        <dbReference type="SAM" id="Phobius"/>
    </source>
</evidence>
<proteinExistence type="predicted"/>
<protein>
    <submittedName>
        <fullName evidence="3">Phosphatase PAP2 family protein</fullName>
    </submittedName>
</protein>
<dbReference type="PANTHER" id="PTHR14969:SF13">
    <property type="entry name" value="AT30094P"/>
    <property type="match status" value="1"/>
</dbReference>
<reference evidence="3" key="1">
    <citation type="submission" date="2023-07" db="EMBL/GenBank/DDBJ databases">
        <authorList>
            <person name="Aktuganov G."/>
            <person name="Boyko T."/>
            <person name="Delegan Y."/>
            <person name="Galimzianova N."/>
            <person name="Gilvanova E."/>
            <person name="Korobov V."/>
            <person name="Kuzmina L."/>
            <person name="Melentiev A."/>
            <person name="Milman P."/>
            <person name="Ryabova A."/>
            <person name="Stupak E."/>
            <person name="Yasakov T."/>
            <person name="Zharikova N."/>
            <person name="Zhurenko E."/>
        </authorList>
    </citation>
    <scope>NUCLEOTIDE SEQUENCE</scope>
    <source>
        <strain evidence="3">IB-739</strain>
    </source>
</reference>
<accession>A0ABT8VK09</accession>
<feature type="transmembrane region" description="Helical" evidence="1">
    <location>
        <begin position="71"/>
        <end position="93"/>
    </location>
</feature>
<dbReference type="Gene3D" id="1.20.144.10">
    <property type="entry name" value="Phosphatidic acid phosphatase type 2/haloperoxidase"/>
    <property type="match status" value="2"/>
</dbReference>
<dbReference type="CDD" id="cd03392">
    <property type="entry name" value="PAP2_like_2"/>
    <property type="match status" value="1"/>
</dbReference>
<feature type="transmembrane region" description="Helical" evidence="1">
    <location>
        <begin position="6"/>
        <end position="27"/>
    </location>
</feature>